<dbReference type="Gene3D" id="2.70.98.10">
    <property type="match status" value="1"/>
</dbReference>
<evidence type="ECO:0000256" key="1">
    <source>
        <dbReference type="SAM" id="SignalP"/>
    </source>
</evidence>
<keyword evidence="1" id="KW-0732">Signal</keyword>
<dbReference type="Proteomes" id="UP000000328">
    <property type="component" value="Chromosome"/>
</dbReference>
<name>A0A0H3D6U8_AMYMU</name>
<dbReference type="SUPFAM" id="SSF74650">
    <property type="entry name" value="Galactose mutarotase-like"/>
    <property type="match status" value="1"/>
</dbReference>
<dbReference type="Pfam" id="PF00723">
    <property type="entry name" value="Glyco_hydro_15"/>
    <property type="match status" value="1"/>
</dbReference>
<dbReference type="SUPFAM" id="SSF48208">
    <property type="entry name" value="Six-hairpin glycosidases"/>
    <property type="match status" value="1"/>
</dbReference>
<dbReference type="KEGG" id="amd:AMED_4591"/>
<organism evidence="4 5">
    <name type="scientific">Amycolatopsis mediterranei (strain U-32)</name>
    <dbReference type="NCBI Taxonomy" id="749927"/>
    <lineage>
        <taxon>Bacteria</taxon>
        <taxon>Bacillati</taxon>
        <taxon>Actinomycetota</taxon>
        <taxon>Actinomycetes</taxon>
        <taxon>Pseudonocardiales</taxon>
        <taxon>Pseudonocardiaceae</taxon>
        <taxon>Amycolatopsis</taxon>
    </lineage>
</organism>
<protein>
    <submittedName>
        <fullName evidence="4">Glucan 1,4-alpha-glucosidase</fullName>
    </submittedName>
</protein>
<dbReference type="CDD" id="cd07430">
    <property type="entry name" value="GH15_N"/>
    <property type="match status" value="1"/>
</dbReference>
<evidence type="ECO:0000259" key="2">
    <source>
        <dbReference type="Pfam" id="PF00723"/>
    </source>
</evidence>
<dbReference type="PATRIC" id="fig|749927.5.peg.4750"/>
<dbReference type="GeneID" id="92872313"/>
<dbReference type="eggNOG" id="COG3387">
    <property type="taxonomic scope" value="Bacteria"/>
</dbReference>
<feature type="domain" description="GH15-like" evidence="2">
    <location>
        <begin position="435"/>
        <end position="720"/>
    </location>
</feature>
<evidence type="ECO:0000313" key="5">
    <source>
        <dbReference type="Proteomes" id="UP000000328"/>
    </source>
</evidence>
<dbReference type="OrthoDB" id="9806081at2"/>
<accession>A0A0H3D6U8</accession>
<dbReference type="Gene3D" id="1.50.10.10">
    <property type="match status" value="1"/>
</dbReference>
<dbReference type="AlphaFoldDB" id="A0A0H3D6U8"/>
<dbReference type="InterPro" id="IPR011013">
    <property type="entry name" value="Gal_mutarotase_sf_dom"/>
</dbReference>
<reference evidence="4 5" key="1">
    <citation type="journal article" date="2010" name="Cell Res.">
        <title>Complete genome sequence of the rifamycin SV-producing Amycolatopsis mediterranei U32 revealed its genetic characteristics in phylogeny and metabolism.</title>
        <authorList>
            <person name="Zhao W."/>
            <person name="Zhong Y."/>
            <person name="Yuan H."/>
            <person name="Wang J."/>
            <person name="Zheng H."/>
            <person name="Wang Y."/>
            <person name="Cen X."/>
            <person name="Xu F."/>
            <person name="Bai J."/>
            <person name="Han X."/>
            <person name="Lu G."/>
            <person name="Zhu Y."/>
            <person name="Shao Z."/>
            <person name="Yan H."/>
            <person name="Li C."/>
            <person name="Peng N."/>
            <person name="Zhang Z."/>
            <person name="Zhang Y."/>
            <person name="Lin W."/>
            <person name="Fan Y."/>
            <person name="Qin Z."/>
            <person name="Hu Y."/>
            <person name="Zhu B."/>
            <person name="Wang S."/>
            <person name="Ding X."/>
            <person name="Zhao G.P."/>
        </authorList>
    </citation>
    <scope>NUCLEOTIDE SEQUENCE [LARGE SCALE GENOMIC DNA]</scope>
    <source>
        <strain evidence="5">U-32</strain>
    </source>
</reference>
<dbReference type="Pfam" id="PF09137">
    <property type="entry name" value="Glucodextran_N"/>
    <property type="match status" value="1"/>
</dbReference>
<sequence length="741" mass="77718">MISWKALLACTGTAILLAAALPATALATGTATDCCGGGASWATGNKSALGTATTTTSPVWFTVADGITSEVFYPRADIPNSQDRQFIVTDGSTFVDLERDATNHVVTVPDEKALQYTITNTAKSGKYRITTDYVTDPARATLVTNTRFQSLDGGSYRLYLLANPSMAGGGANDNAWWDSTGALMASGTETLFGGTATTVVSALRVSTGFTAHDNGYSGAASDCLVDLRADKTLTNQFDAVSGTGNVVQCGQIPVGTDTTFTVAQGYGDTTAAATSAASGSLSSGFTAVASSYRSGWNAYVNSLKPAPASVSGDTQRRRAYYVAAMALKTAEDKQHPGASVAGLATPWGNFTNGDQLNDGYHRVWGRDLYQQATGLLAAGDSAQAKRMAQFLWNAQWIGSPTAGDGMTYPAGSFPRYSPVSGVAGASAQQLGCCEQLDQDADAILLAWLTGLTDASTYAKVKTTANHIVATGPDTTERWEEQYGKSPSSVAAEIAGLIAAGAIARANGDTASASSWESTADSWRNSLAGWTVTTSGYWGGHTYYERLDRAGNPNDTATICFDEGCFYEHDVTDFGFLDLVRLGIRPAGDATIANSVAPTAAASDGNSALQVTLPNGDVYFHRYPHDNYGESTANCSGWPAGGAQRFGRLWPVLSGERGQYELANGRSAAVYLKSMADSANEGYFVPEQVWDRADVGCFGLGRPTGSAGPLMWAEGQYLRLAQSMDAGHNLDTPSIVKARYGT</sequence>
<dbReference type="GO" id="GO:0030246">
    <property type="term" value="F:carbohydrate binding"/>
    <property type="evidence" value="ECO:0007669"/>
    <property type="project" value="InterPro"/>
</dbReference>
<feature type="signal peptide" evidence="1">
    <location>
        <begin position="1"/>
        <end position="25"/>
    </location>
</feature>
<feature type="domain" description="Glucodextranase N-terminal" evidence="3">
    <location>
        <begin position="34"/>
        <end position="300"/>
    </location>
</feature>
<dbReference type="InterPro" id="IPR012341">
    <property type="entry name" value="6hp_glycosidase-like_sf"/>
</dbReference>
<dbReference type="InterPro" id="IPR015220">
    <property type="entry name" value="Glucodextranase_N"/>
</dbReference>
<dbReference type="PANTHER" id="PTHR31616:SF0">
    <property type="entry name" value="GLUCAN 1,4-ALPHA-GLUCOSIDASE"/>
    <property type="match status" value="1"/>
</dbReference>
<evidence type="ECO:0000259" key="3">
    <source>
        <dbReference type="Pfam" id="PF09137"/>
    </source>
</evidence>
<feature type="chain" id="PRO_5039398040" evidence="1">
    <location>
        <begin position="26"/>
        <end position="741"/>
    </location>
</feature>
<dbReference type="InterPro" id="IPR011613">
    <property type="entry name" value="GH15-like"/>
</dbReference>
<dbReference type="GO" id="GO:0005975">
    <property type="term" value="P:carbohydrate metabolic process"/>
    <property type="evidence" value="ECO:0007669"/>
    <property type="project" value="InterPro"/>
</dbReference>
<evidence type="ECO:0000313" key="4">
    <source>
        <dbReference type="EMBL" id="ADJ46361.1"/>
    </source>
</evidence>
<dbReference type="RefSeq" id="WP_013226430.1">
    <property type="nucleotide sequence ID" value="NC_014318.1"/>
</dbReference>
<gene>
    <name evidence="4" type="ordered locus">AMED_4591</name>
</gene>
<dbReference type="InterPro" id="IPR008928">
    <property type="entry name" value="6-hairpin_glycosidase_sf"/>
</dbReference>
<dbReference type="EMBL" id="CP002000">
    <property type="protein sequence ID" value="ADJ46361.1"/>
    <property type="molecule type" value="Genomic_DNA"/>
</dbReference>
<proteinExistence type="predicted"/>
<dbReference type="HOGENOM" id="CLU_010471_0_0_11"/>
<dbReference type="InterPro" id="IPR014718">
    <property type="entry name" value="GH-type_carb-bd"/>
</dbReference>
<dbReference type="PANTHER" id="PTHR31616">
    <property type="entry name" value="TREHALASE"/>
    <property type="match status" value="1"/>
</dbReference>
<dbReference type="GO" id="GO:0004553">
    <property type="term" value="F:hydrolase activity, hydrolyzing O-glycosyl compounds"/>
    <property type="evidence" value="ECO:0007669"/>
    <property type="project" value="UniProtKB-ARBA"/>
</dbReference>
<dbReference type="GO" id="GO:0016757">
    <property type="term" value="F:glycosyltransferase activity"/>
    <property type="evidence" value="ECO:0007669"/>
    <property type="project" value="UniProtKB-ARBA"/>
</dbReference>